<dbReference type="PANTHER" id="PTHR34452:SF1">
    <property type="entry name" value="SPORULATION-SPECIFIC PROTEIN"/>
    <property type="match status" value="1"/>
</dbReference>
<keyword evidence="1" id="KW-0175">Coiled coil</keyword>
<proteinExistence type="predicted"/>
<dbReference type="PROSITE" id="PS50181">
    <property type="entry name" value="FBOX"/>
    <property type="match status" value="1"/>
</dbReference>
<gene>
    <name evidence="3" type="ORF">ISN45_At01g022300</name>
</gene>
<name>A0A8T2GIM1_9BRAS</name>
<protein>
    <submittedName>
        <fullName evidence="3">F-box domain</fullName>
    </submittedName>
</protein>
<evidence type="ECO:0000259" key="2">
    <source>
        <dbReference type="PROSITE" id="PS50181"/>
    </source>
</evidence>
<dbReference type="Pfam" id="PF24758">
    <property type="entry name" value="LRR_At5g56370"/>
    <property type="match status" value="1"/>
</dbReference>
<evidence type="ECO:0000313" key="4">
    <source>
        <dbReference type="Proteomes" id="UP000694240"/>
    </source>
</evidence>
<dbReference type="Pfam" id="PF00646">
    <property type="entry name" value="F-box"/>
    <property type="match status" value="1"/>
</dbReference>
<dbReference type="AlphaFoldDB" id="A0A8T2GIM1"/>
<dbReference type="SMART" id="SM00256">
    <property type="entry name" value="FBOX"/>
    <property type="match status" value="1"/>
</dbReference>
<dbReference type="InterPro" id="IPR055411">
    <property type="entry name" value="LRR_FXL15/At3g58940/PEG3-like"/>
</dbReference>
<feature type="coiled-coil region" evidence="1">
    <location>
        <begin position="388"/>
        <end position="422"/>
    </location>
</feature>
<dbReference type="PANTHER" id="PTHR34452">
    <property type="entry name" value="MYOSIN HEAVY CHAIN-RELATED PROTEIN"/>
    <property type="match status" value="1"/>
</dbReference>
<evidence type="ECO:0000313" key="3">
    <source>
        <dbReference type="EMBL" id="KAG7647168.1"/>
    </source>
</evidence>
<dbReference type="EMBL" id="JAEFBK010000001">
    <property type="protein sequence ID" value="KAG7647168.1"/>
    <property type="molecule type" value="Genomic_DNA"/>
</dbReference>
<comment type="caution">
    <text evidence="3">The sequence shown here is derived from an EMBL/GenBank/DDBJ whole genome shotgun (WGS) entry which is preliminary data.</text>
</comment>
<organism evidence="3 4">
    <name type="scientific">Arabidopsis thaliana x Arabidopsis arenosa</name>
    <dbReference type="NCBI Taxonomy" id="1240361"/>
    <lineage>
        <taxon>Eukaryota</taxon>
        <taxon>Viridiplantae</taxon>
        <taxon>Streptophyta</taxon>
        <taxon>Embryophyta</taxon>
        <taxon>Tracheophyta</taxon>
        <taxon>Spermatophyta</taxon>
        <taxon>Magnoliopsida</taxon>
        <taxon>eudicotyledons</taxon>
        <taxon>Gunneridae</taxon>
        <taxon>Pentapetalae</taxon>
        <taxon>rosids</taxon>
        <taxon>malvids</taxon>
        <taxon>Brassicales</taxon>
        <taxon>Brassicaceae</taxon>
        <taxon>Camelineae</taxon>
        <taxon>Arabidopsis</taxon>
    </lineage>
</organism>
<sequence length="534" mass="61585">MGFLWDIIPIDKYLSTVPETEGRQQRIETRICALPDDLLLQILHHVPTKEAVATSILSKRWRYVWTMLPKLEFKDEGSESVGWFIGKSLQLHKAPKLDCLIVELGPHCPIDVDVRKWIENAVNRDVEELDFTLLWSAAPTSFPKSLYTCDTLVCLTLSNQILVDVSSPASLPSLLDLSLHYVVYKDDGSLVRLLSSSPVLKRLSVHRHEDDNLKTFTVKVSSLESLYYDENWLKNEVEDKEIDEVEDNEVDEVVDNEVEVDEGDDLNGSLKYLTVLKAEAEITVEKLKDKLTALYGQGASELETRKNRCSDLTQKLSEQILKTKEFKSLSNHLKELKDNAEAEWNRAREKADYKAPLTPQQESLRIIFIKEQYDTKLQELQYQLTMSKKHGEELLMKLQDAIDESEARKKAQSSQLKRTKELEDQILELEADRQSVIYDKRETTTAYDMMKAELDCSLLSLECWKEEKQNLEAILQQCTWESLKMSKELESRRELVQRCSSHKNIEMENDRLNMYDQMLELADNNTTAVSSGKP</sequence>
<feature type="domain" description="F-box" evidence="2">
    <location>
        <begin position="28"/>
        <end position="76"/>
    </location>
</feature>
<dbReference type="CDD" id="cd22160">
    <property type="entry name" value="F-box_AtFBL13-like"/>
    <property type="match status" value="1"/>
</dbReference>
<accession>A0A8T2GIM1</accession>
<dbReference type="InterPro" id="IPR053781">
    <property type="entry name" value="F-box_AtFBL13-like"/>
</dbReference>
<dbReference type="Proteomes" id="UP000694240">
    <property type="component" value="Chromosome 1"/>
</dbReference>
<evidence type="ECO:0000256" key="1">
    <source>
        <dbReference type="SAM" id="Coils"/>
    </source>
</evidence>
<dbReference type="InterPro" id="IPR001810">
    <property type="entry name" value="F-box_dom"/>
</dbReference>
<keyword evidence="4" id="KW-1185">Reference proteome</keyword>
<reference evidence="3 4" key="1">
    <citation type="submission" date="2020-12" db="EMBL/GenBank/DDBJ databases">
        <title>Concerted genomic and epigenomic changes stabilize Arabidopsis allopolyploids.</title>
        <authorList>
            <person name="Chen Z."/>
        </authorList>
    </citation>
    <scope>NUCLEOTIDE SEQUENCE [LARGE SCALE GENOMIC DNA]</scope>
    <source>
        <strain evidence="3">Allo738</strain>
        <tissue evidence="3">Leaf</tissue>
    </source>
</reference>